<evidence type="ECO:0000256" key="1">
    <source>
        <dbReference type="SAM" id="MobiDB-lite"/>
    </source>
</evidence>
<reference evidence="2 3" key="1">
    <citation type="submission" date="2020-08" db="EMBL/GenBank/DDBJ databases">
        <title>Genomic Encyclopedia of Type Strains, Phase IV (KMG-IV): sequencing the most valuable type-strain genomes for metagenomic binning, comparative biology and taxonomic classification.</title>
        <authorList>
            <person name="Goeker M."/>
        </authorList>
    </citation>
    <scope>NUCLEOTIDE SEQUENCE [LARGE SCALE GENOMIC DNA]</scope>
    <source>
        <strain evidence="2 3">DSM 10633</strain>
    </source>
</reference>
<evidence type="ECO:0000313" key="3">
    <source>
        <dbReference type="Proteomes" id="UP000557217"/>
    </source>
</evidence>
<dbReference type="Proteomes" id="UP000557217">
    <property type="component" value="Unassembled WGS sequence"/>
</dbReference>
<dbReference type="EMBL" id="JACHGZ010000026">
    <property type="protein sequence ID" value="MBB5149689.1"/>
    <property type="molecule type" value="Genomic_DNA"/>
</dbReference>
<gene>
    <name evidence="2" type="ORF">HNR36_002081</name>
</gene>
<evidence type="ECO:0000313" key="2">
    <source>
        <dbReference type="EMBL" id="MBB5149689.1"/>
    </source>
</evidence>
<sequence>MKKKNKMNLNSGSQKYNRRKRAEEIAREFDHNVANKRNRKTNDKS</sequence>
<proteinExistence type="predicted"/>
<feature type="compositionally biased region" description="Basic and acidic residues" evidence="1">
    <location>
        <begin position="21"/>
        <end position="33"/>
    </location>
</feature>
<dbReference type="AlphaFoldDB" id="A0A840PT91"/>
<protein>
    <submittedName>
        <fullName evidence="2">Uncharacterized protein</fullName>
    </submittedName>
</protein>
<keyword evidence="3" id="KW-1185">Reference proteome</keyword>
<accession>A0A840PT91</accession>
<organism evidence="2 3">
    <name type="scientific">Ureibacillus thermosphaericus</name>
    <dbReference type="NCBI Taxonomy" id="51173"/>
    <lineage>
        <taxon>Bacteria</taxon>
        <taxon>Bacillati</taxon>
        <taxon>Bacillota</taxon>
        <taxon>Bacilli</taxon>
        <taxon>Bacillales</taxon>
        <taxon>Caryophanaceae</taxon>
        <taxon>Ureibacillus</taxon>
    </lineage>
</organism>
<comment type="caution">
    <text evidence="2">The sequence shown here is derived from an EMBL/GenBank/DDBJ whole genome shotgun (WGS) entry which is preliminary data.</text>
</comment>
<name>A0A840PT91_URETH</name>
<feature type="region of interest" description="Disordered" evidence="1">
    <location>
        <begin position="1"/>
        <end position="45"/>
    </location>
</feature>
<dbReference type="RefSeq" id="WP_168412600.1">
    <property type="nucleotide sequence ID" value="NZ_AP018335.1"/>
</dbReference>